<dbReference type="AlphaFoldDB" id="A0A6V8LCX0"/>
<organism evidence="3 4">
    <name type="scientific">Phytohabitans rumicis</name>
    <dbReference type="NCBI Taxonomy" id="1076125"/>
    <lineage>
        <taxon>Bacteria</taxon>
        <taxon>Bacillati</taxon>
        <taxon>Actinomycetota</taxon>
        <taxon>Actinomycetes</taxon>
        <taxon>Micromonosporales</taxon>
        <taxon>Micromonosporaceae</taxon>
    </lineage>
</organism>
<protein>
    <submittedName>
        <fullName evidence="3">Uncharacterized protein</fullName>
    </submittedName>
</protein>
<evidence type="ECO:0000313" key="4">
    <source>
        <dbReference type="Proteomes" id="UP000482960"/>
    </source>
</evidence>
<proteinExistence type="predicted"/>
<feature type="compositionally biased region" description="Polar residues" evidence="1">
    <location>
        <begin position="156"/>
        <end position="167"/>
    </location>
</feature>
<feature type="compositionally biased region" description="Low complexity" evidence="1">
    <location>
        <begin position="39"/>
        <end position="66"/>
    </location>
</feature>
<comment type="caution">
    <text evidence="3">The sequence shown here is derived from an EMBL/GenBank/DDBJ whole genome shotgun (WGS) entry which is preliminary data.</text>
</comment>
<evidence type="ECO:0000256" key="2">
    <source>
        <dbReference type="SAM" id="Phobius"/>
    </source>
</evidence>
<accession>A0A6V8LCX0</accession>
<feature type="region of interest" description="Disordered" evidence="1">
    <location>
        <begin position="133"/>
        <end position="167"/>
    </location>
</feature>
<reference evidence="3 4" key="1">
    <citation type="submission" date="2020-03" db="EMBL/GenBank/DDBJ databases">
        <title>Whole genome shotgun sequence of Phytohabitans rumicis NBRC 108638.</title>
        <authorList>
            <person name="Komaki H."/>
            <person name="Tamura T."/>
        </authorList>
    </citation>
    <scope>NUCLEOTIDE SEQUENCE [LARGE SCALE GENOMIC DNA]</scope>
    <source>
        <strain evidence="3 4">NBRC 108638</strain>
    </source>
</reference>
<keyword evidence="2" id="KW-0472">Membrane</keyword>
<feature type="transmembrane region" description="Helical" evidence="2">
    <location>
        <begin position="12"/>
        <end position="35"/>
    </location>
</feature>
<feature type="region of interest" description="Disordered" evidence="1">
    <location>
        <begin position="38"/>
        <end position="67"/>
    </location>
</feature>
<gene>
    <name evidence="3" type="ORF">Prum_055780</name>
</gene>
<sequence>MSDPSQARPRIVGPLLIALVLLAVIGGSVGFILAMTGDSSPPRSSPSSPSYSPSPSSTPAARCPASTEELAGRELTQVLYLRTALSEVWICADADGTLFYQGHAGQPGEELVDKENALFLTDVEQTDYGYRARNSAGGTTTEYRVSPDELIIQPPKGSTETQPAVES</sequence>
<keyword evidence="4" id="KW-1185">Reference proteome</keyword>
<dbReference type="Proteomes" id="UP000482960">
    <property type="component" value="Unassembled WGS sequence"/>
</dbReference>
<name>A0A6V8LCX0_9ACTN</name>
<reference evidence="3 4" key="2">
    <citation type="submission" date="2020-03" db="EMBL/GenBank/DDBJ databases">
        <authorList>
            <person name="Ichikawa N."/>
            <person name="Kimura A."/>
            <person name="Kitahashi Y."/>
            <person name="Uohara A."/>
        </authorList>
    </citation>
    <scope>NUCLEOTIDE SEQUENCE [LARGE SCALE GENOMIC DNA]</scope>
    <source>
        <strain evidence="3 4">NBRC 108638</strain>
    </source>
</reference>
<dbReference type="RefSeq" id="WP_173078919.1">
    <property type="nucleotide sequence ID" value="NZ_BAABJB010000017.1"/>
</dbReference>
<evidence type="ECO:0000256" key="1">
    <source>
        <dbReference type="SAM" id="MobiDB-lite"/>
    </source>
</evidence>
<evidence type="ECO:0000313" key="3">
    <source>
        <dbReference type="EMBL" id="GFJ91936.1"/>
    </source>
</evidence>
<keyword evidence="2" id="KW-0812">Transmembrane</keyword>
<keyword evidence="2" id="KW-1133">Transmembrane helix</keyword>
<dbReference type="EMBL" id="BLPG01000001">
    <property type="protein sequence ID" value="GFJ91936.1"/>
    <property type="molecule type" value="Genomic_DNA"/>
</dbReference>